<dbReference type="InterPro" id="IPR002711">
    <property type="entry name" value="HNH"/>
</dbReference>
<dbReference type="Proteomes" id="UP000016860">
    <property type="component" value="Unassembled WGS sequence"/>
</dbReference>
<dbReference type="AlphaFoldDB" id="U4R272"/>
<evidence type="ECO:0000313" key="3">
    <source>
        <dbReference type="Proteomes" id="UP000016860"/>
    </source>
</evidence>
<keyword evidence="2" id="KW-0540">Nuclease</keyword>
<keyword evidence="2" id="KW-0378">Hydrolase</keyword>
<comment type="caution">
    <text evidence="2">The sequence shown here is derived from an EMBL/GenBank/DDBJ whole genome shotgun (WGS) entry which is preliminary data.</text>
</comment>
<dbReference type="InterPro" id="IPR003615">
    <property type="entry name" value="HNH_nuc"/>
</dbReference>
<dbReference type="Pfam" id="PF01844">
    <property type="entry name" value="HNH"/>
    <property type="match status" value="1"/>
</dbReference>
<dbReference type="STRING" id="1330534.L323_08770"/>
<sequence length="115" mass="13983">MKKEIRQAVYEKYNGHCAYCGRKIEFKDMQVDHIEPQRNWAKSKSREEINSFENLNPSCRRCNHYKRADNLETFRETMKTLHERIYNIYIVKVAIDHGIVYIKPFDGKFYFERLV</sequence>
<dbReference type="CDD" id="cd00085">
    <property type="entry name" value="HNHc"/>
    <property type="match status" value="1"/>
</dbReference>
<feature type="domain" description="HNH nuclease" evidence="1">
    <location>
        <begin position="4"/>
        <end position="64"/>
    </location>
</feature>
<dbReference type="GO" id="GO:0003676">
    <property type="term" value="F:nucleic acid binding"/>
    <property type="evidence" value="ECO:0007669"/>
    <property type="project" value="InterPro"/>
</dbReference>
<protein>
    <submittedName>
        <fullName evidence="2">HNH endonuclease</fullName>
    </submittedName>
</protein>
<gene>
    <name evidence="2" type="ORF">L323_08770</name>
</gene>
<dbReference type="GO" id="GO:0008270">
    <property type="term" value="F:zinc ion binding"/>
    <property type="evidence" value="ECO:0007669"/>
    <property type="project" value="InterPro"/>
</dbReference>
<evidence type="ECO:0000313" key="2">
    <source>
        <dbReference type="EMBL" id="EPR12325.1"/>
    </source>
</evidence>
<dbReference type="RefSeq" id="WP_020815299.1">
    <property type="nucleotide sequence ID" value="NZ_ATAY01000028.1"/>
</dbReference>
<keyword evidence="2" id="KW-0255">Endonuclease</keyword>
<dbReference type="SMART" id="SM00507">
    <property type="entry name" value="HNHc"/>
    <property type="match status" value="1"/>
</dbReference>
<evidence type="ECO:0000259" key="1">
    <source>
        <dbReference type="SMART" id="SM00507"/>
    </source>
</evidence>
<dbReference type="Gene3D" id="1.10.30.50">
    <property type="match status" value="1"/>
</dbReference>
<dbReference type="PATRIC" id="fig|1330534.3.peg.1746"/>
<accession>U4R272</accession>
<dbReference type="GO" id="GO:0004519">
    <property type="term" value="F:endonuclease activity"/>
    <property type="evidence" value="ECO:0007669"/>
    <property type="project" value="UniProtKB-KW"/>
</dbReference>
<dbReference type="EMBL" id="ATAY01000028">
    <property type="protein sequence ID" value="EPR12325.1"/>
    <property type="molecule type" value="Genomic_DNA"/>
</dbReference>
<proteinExistence type="predicted"/>
<organism evidence="2 3">
    <name type="scientific">Ruminiclostridium papyrosolvens C7</name>
    <dbReference type="NCBI Taxonomy" id="1330534"/>
    <lineage>
        <taxon>Bacteria</taxon>
        <taxon>Bacillati</taxon>
        <taxon>Bacillota</taxon>
        <taxon>Clostridia</taxon>
        <taxon>Eubacteriales</taxon>
        <taxon>Oscillospiraceae</taxon>
        <taxon>Ruminiclostridium</taxon>
    </lineage>
</organism>
<reference evidence="2 3" key="1">
    <citation type="journal article" date="2013" name="Genome Announc.">
        <title>Draft Genome Sequence of the Cellulolytic Bacterium Clostridium papyrosolvens C7 (ATCC 700395).</title>
        <authorList>
            <person name="Zepeda V."/>
            <person name="Dassa B."/>
            <person name="Borovok I."/>
            <person name="Lamed R."/>
            <person name="Bayer E.A."/>
            <person name="Cate J.H."/>
        </authorList>
    </citation>
    <scope>NUCLEOTIDE SEQUENCE [LARGE SCALE GENOMIC DNA]</scope>
    <source>
        <strain evidence="2 3">C7</strain>
    </source>
</reference>
<dbReference type="OrthoDB" id="9802901at2"/>
<name>U4R272_9FIRM</name>